<feature type="compositionally biased region" description="Basic residues" evidence="1">
    <location>
        <begin position="276"/>
        <end position="285"/>
    </location>
</feature>
<protein>
    <submittedName>
        <fullName evidence="4">Wu:fj29h11</fullName>
    </submittedName>
</protein>
<feature type="compositionally biased region" description="Pro residues" evidence="1">
    <location>
        <begin position="572"/>
        <end position="585"/>
    </location>
</feature>
<dbReference type="Pfam" id="PF25794">
    <property type="entry name" value="SACS"/>
    <property type="match status" value="1"/>
</dbReference>
<feature type="region of interest" description="Disordered" evidence="1">
    <location>
        <begin position="2932"/>
        <end position="3064"/>
    </location>
</feature>
<dbReference type="PANTHER" id="PTHR32387:SF0">
    <property type="entry name" value="PROTEIN NO VEIN"/>
    <property type="match status" value="1"/>
</dbReference>
<dbReference type="InterPro" id="IPR052957">
    <property type="entry name" value="Auxin_embryo_med"/>
</dbReference>
<dbReference type="Gene3D" id="3.30.565.10">
    <property type="entry name" value="Histidine kinase-like ATPase, C-terminal domain"/>
    <property type="match status" value="1"/>
</dbReference>
<feature type="region of interest" description="Disordered" evidence="1">
    <location>
        <begin position="237"/>
        <end position="307"/>
    </location>
</feature>
<feature type="compositionally biased region" description="Polar residues" evidence="1">
    <location>
        <begin position="1450"/>
        <end position="1460"/>
    </location>
</feature>
<keyword evidence="5" id="KW-1185">Reference proteome</keyword>
<dbReference type="SUPFAM" id="SSF55874">
    <property type="entry name" value="ATPase domain of HSP90 chaperone/DNA topoisomerase II/histidine kinase"/>
    <property type="match status" value="1"/>
</dbReference>
<feature type="region of interest" description="Disordered" evidence="1">
    <location>
        <begin position="384"/>
        <end position="418"/>
    </location>
</feature>
<feature type="compositionally biased region" description="Basic and acidic residues" evidence="1">
    <location>
        <begin position="1402"/>
        <end position="1411"/>
    </location>
</feature>
<feature type="compositionally biased region" description="Acidic residues" evidence="1">
    <location>
        <begin position="1517"/>
        <end position="1530"/>
    </location>
</feature>
<proteinExistence type="predicted"/>
<dbReference type="GeneTree" id="ENSGT00940000169412"/>
<dbReference type="Pfam" id="PF13020">
    <property type="entry name" value="NOV_C"/>
    <property type="match status" value="1"/>
</dbReference>
<feature type="compositionally biased region" description="Polar residues" evidence="1">
    <location>
        <begin position="518"/>
        <end position="537"/>
    </location>
</feature>
<feature type="compositionally biased region" description="Polar residues" evidence="1">
    <location>
        <begin position="545"/>
        <end position="567"/>
    </location>
</feature>
<feature type="region of interest" description="Disordered" evidence="1">
    <location>
        <begin position="2860"/>
        <end position="2909"/>
    </location>
</feature>
<evidence type="ECO:0000313" key="4">
    <source>
        <dbReference type="Ensembl" id="ENSGMOP00000038064.1"/>
    </source>
</evidence>
<sequence length="3266" mass="359293">MTSGTPWRRYRRRSSGCATATRRVFQYRRSMASTSGPTGNPCVSGPLKGRPTSVDERRQIHYVHLRLPICTFGHGTSDQDVILQTVSDGPVCVLCRFAPLQTLLRSVPDHLYLCTDGEMVVWPIASRPSASRSAPSFPSPPAALAAAARGPRLASPRNGSSGGKATTIMGETREEIVAMIKGFPGGVPGRKVAEQYNRTYHKNLTVASLGFKSMALLLASLDKELVVQGELVFHRSHWPPGVADTALEAGDGDQSTAQEAGERPSASALGDGQPAKARKKRHRSGRGASPAPPAGQPLEVSSSPGSVPSFGVYQAPLGKHSVPAGAGEPVETLSQDQLLQRITQVMKEDKLAGGSMARLAESYSERFGEALPLEQYMTLYDTWDSRRPGKPSGASTEAAEPRRPVPTQHTEAPTTSSIATTKDFLSFGSLPSNILPLMPAHSLASGLLPSGALPSEVPYQQPFGSRHTSSLFSNSLFSDSLFSGSMPAGTTPTSSLFSGPRPTNSLFSSSMPAGTMPTSSLFSSSVPAGTTPTSSLFSGPRPAGTTPTSSLFSTSRPAGTTPTSSLFSGPRPAGPRPAGPMPAGPMPAASLPSKVASPVAIGSLPIKPPPAGPSDEDFPALGAAVAREPRRATPTRPPLEETRKNSPVFRDDYHGQLRHVHAANRRAAEVLEADNEDAKGRKRNRVLDLETVNSLVEGVIRDLADEGEFVTQVKVVSKVCMLMQVPSLRSVGIIQAWHIPAVKDLQYTIREINMFLESTEAATAICTLYELGLSLASLKEKKRYEELNLGPLCKLPIVHRMFKIDSSTKDDDIPQIETVDILKSLKHFRHIEHKQKVDLAEFMKHLADQHSCESPYELGIRIQSLGLPIATLNKVTRLEHQHLERAQHLIQRELEEEVTDKMRKMKRNVMDPFSAASFGAGSLELRKKYISMAAVEVVLEVFTNAADIFSSKLNKRVQDFLLQVSGDRLCSAMFQLAICGGSLAVPQDLVAKDQPAKAAGKPATHEPAVALPSEDAVKQFLRTSLSKQSTAFSLSSMASLEKKLSSHFKLPEFGSLQRGTFLEFLVKNDQLLQETVGGAVALGRGGGAEHQGCGFWPSRQDVFEFIKQCGAFTSSEPDALVHIERALRAHYRVRDSRDLGFGPLKTLAEFVKRQRDLKGGGACVQVHYETALFAKHSSATDVGGASVGLLGEVSQDQALACLLSCPLLEDMEQWSQWEVVFRPVHGPLKDFIERNAAVPANSDLAALEVSPGVLLRITTATGDKLFSQAATNLDPVGTAGHLVSMAVADGVVNVSTALLANHMESALAAGVANADMSQGDDDVSSYGSVPRFLLESITRIPPMTCQALLQQVFLEPLYRVLGQASSKALLLAVARSDPRHLNRLHQLAIRLGVTEWIKDYQKKMDPPKPRDTLTATKPDLMDSFGGSQSALNLNGDDDYLDDPAKEDSSETSSLNRQQLPAESEREEDDVEEEEEPRYELVNKETHSDYLTASECDGGREMGEAELSETDGVKVEKEEGEGEDAADTEGEENFERALIEDIRKSQFGVGVELTAECKNLMAVQQERLGRSLDRLSTELYSKDAHFVLELIQNADDNTYPLEGGVVPALVLVVEKNCITVLNNEKGFQDQNIRAICDVGRSTKGKHKYGYIGQKGIGFKSVFKVTDRPEIHSNGFHLRFDKKSGPMGYILPHWVEEERPLDLQQIPSIGEHSWTTKICLPLRSENQQTRNLFHDVHPSLLLFLHRLRSITIYNQCERQVVAMTRRDRSHNVLEVEHTEGTERWLVIKRTLEPKKIKEEVESTELALAFLLGDSSLPGDIITQPQKQPVFAFLPLRSFGFRFIVQGDFDIPSSREDVDRDSPWNQWLRSEIPQLFVQALDVFNDHPEFSGMKGLVHFLQFVPLPDEVLDFFKPVARQIIQLLKGQAFLPTLNSEREVEYKLPSQVAVCQDSVIRNVIGREELDRHLSLAYLHPSLQPLPPLSLLSHLGVRHLRGSDVTTVTTAMARELTAGGELHTDEGLRRLSRLLVCNFRALEYGYGEEEQILQALRELPIIPLADGRVVALSSVGVFFPMEKAEKKKGKQKPAGPFAALYEDVSVVHPSLLACEAPLEAQQVRELLKRMGVHELEPQQLLEKHIYPALRDNSWKAKPEAVVVSYLVFIKQHSAASSWPLLDTAVPVQTSRGLLCPQLHRVHFSSEYNNVDLTKILPGCDWLLLSPCYVGTDGDVEGWREFFSALGVRDNLIIRKERRTLSPSELAASPWAVGSDSWPTAEGGYVMDDYPCQEFHSLATAELPDRQLVEQRRALLEMVEDNWDKGDRYSQYITAQVVDADGQPAKTTKSSFFHFLSRLPWVPAYRMLEGGERQVQYLVPDAVYLASPEVHGLLGVHVCYVEKTPSELSRKLGMKHSVSVEEMISYLKTWSSRPEETEAEGRPGPKFTSTVQHVFNVYSYLQKNCSQGALKELFEHSPAVYVEHDRREDGWTSGVFYHLKEVCWSDPTQMFRRYKQLVRAPDSPLPEPRQLAPFYSTLEGMRELFTRQLNVEPSPTMFQYVGLLELVCASCPMPTAEVLQDVSVIYARLAKKCKTTMSPEQDYMDHGQPRTISSYCSTLKGMVLDKKVFPTKAKNWVTLARRPMVADDRELEKIFKPHPGVCLLNLPPPDKKHGALPRGKPRDHRGPAFQEEDRDLFLEICGVRRLSDCVRSEPQTENLRACPAVQALVRAVVPYVQRFLCAHEELAAVYRELQDAGVAQTLRNLQYRQVGKLYIRYQLSVGGGGDPLDPDQEQPLLEIQDVVCLLRDDKELYIQKDHLTAHMDICRELVKLFCVETAHRKELIDFLSGLMTSLDDPASLKRFLKREDVQELPKEEVPWEVPEPPRPELPPAPRPLAPPEEAPRREEDGEQTLACWPPKASMGIVATSGRTGARNDSDAVDAVMKMWPPPAPPKDQDLDRGDRGPASSGTGVPQGPQGPPHSGDPGAAAAAAGQPRPASDQPRPGSDLPRLAPDHAHSGSPGAGHAGSSQPSPGSEGGQREGHPPGPGAGFSGGERPVHSGPPPDQPKTDSDQRPAAIQPVPELVVTGSTFQGTEGVSQRPPLAMDFPQWNKSALLELEDMELACTRPTTVVLTDVPGDLAAIGAWGEQLVHSFLCHWRDGDAADRPSEVTWCNQQAESGQPYDFKLTFPPAAAAAAGPQPGAEGAVVYVEVKSTVKRDKAFIHLSANELDFALTERERYHILRVYSVGDAQNVRLCRVRNLAQKLHAKDLELFLFI</sequence>
<reference evidence="4" key="1">
    <citation type="submission" date="2025-08" db="UniProtKB">
        <authorList>
            <consortium name="Ensembl"/>
        </authorList>
    </citation>
    <scope>IDENTIFICATION</scope>
</reference>
<dbReference type="OMA" id="PLEVHVN"/>
<dbReference type="InterPro" id="IPR036890">
    <property type="entry name" value="HATPase_C_sf"/>
</dbReference>
<dbReference type="Proteomes" id="UP000694546">
    <property type="component" value="Chromosome 18"/>
</dbReference>
<organism evidence="4 5">
    <name type="scientific">Gadus morhua</name>
    <name type="common">Atlantic cod</name>
    <dbReference type="NCBI Taxonomy" id="8049"/>
    <lineage>
        <taxon>Eukaryota</taxon>
        <taxon>Metazoa</taxon>
        <taxon>Chordata</taxon>
        <taxon>Craniata</taxon>
        <taxon>Vertebrata</taxon>
        <taxon>Euteleostomi</taxon>
        <taxon>Actinopterygii</taxon>
        <taxon>Neopterygii</taxon>
        <taxon>Teleostei</taxon>
        <taxon>Neoteleostei</taxon>
        <taxon>Acanthomorphata</taxon>
        <taxon>Zeiogadaria</taxon>
        <taxon>Gadariae</taxon>
        <taxon>Gadiformes</taxon>
        <taxon>Gadoidei</taxon>
        <taxon>Gadidae</taxon>
        <taxon>Gadus</taxon>
    </lineage>
</organism>
<feature type="region of interest" description="Disordered" evidence="1">
    <location>
        <begin position="627"/>
        <end position="646"/>
    </location>
</feature>
<feature type="region of interest" description="Disordered" evidence="1">
    <location>
        <begin position="518"/>
        <end position="590"/>
    </location>
</feature>
<feature type="compositionally biased region" description="Polar residues" evidence="1">
    <location>
        <begin position="407"/>
        <end position="418"/>
    </location>
</feature>
<reference evidence="4" key="2">
    <citation type="submission" date="2025-09" db="UniProtKB">
        <authorList>
            <consortium name="Ensembl"/>
        </authorList>
    </citation>
    <scope>IDENTIFICATION</scope>
</reference>
<gene>
    <name evidence="4" type="primary">wu:fj29h11</name>
</gene>
<dbReference type="InterPro" id="IPR058210">
    <property type="entry name" value="SACS/Nov_dom"/>
</dbReference>
<feature type="compositionally biased region" description="Basic and acidic residues" evidence="1">
    <location>
        <begin position="1477"/>
        <end position="1487"/>
    </location>
</feature>
<accession>A0A8C5AX86</accession>
<evidence type="ECO:0000256" key="1">
    <source>
        <dbReference type="SAM" id="MobiDB-lite"/>
    </source>
</evidence>
<feature type="compositionally biased region" description="Basic and acidic residues" evidence="1">
    <location>
        <begin position="2943"/>
        <end position="2952"/>
    </location>
</feature>
<dbReference type="PANTHER" id="PTHR32387">
    <property type="entry name" value="WU:FJ29H11"/>
    <property type="match status" value="1"/>
</dbReference>
<evidence type="ECO:0000313" key="5">
    <source>
        <dbReference type="Proteomes" id="UP000694546"/>
    </source>
</evidence>
<dbReference type="Ensembl" id="ENSGMOT00000035848.1">
    <property type="protein sequence ID" value="ENSGMOP00000038064.1"/>
    <property type="gene ID" value="ENSGMOG00000022639.1"/>
</dbReference>
<evidence type="ECO:0000259" key="3">
    <source>
        <dbReference type="Pfam" id="PF25794"/>
    </source>
</evidence>
<feature type="region of interest" description="Disordered" evidence="1">
    <location>
        <begin position="30"/>
        <end position="53"/>
    </location>
</feature>
<feature type="domain" description="Sacsin/Nov" evidence="3">
    <location>
        <begin position="1615"/>
        <end position="1679"/>
    </location>
</feature>
<name>A0A8C5AX86_GADMO</name>
<feature type="compositionally biased region" description="Low complexity" evidence="1">
    <location>
        <begin position="2956"/>
        <end position="2987"/>
    </location>
</feature>
<feature type="domain" description="Protein NO VEIN C-terminal" evidence="2">
    <location>
        <begin position="3158"/>
        <end position="3244"/>
    </location>
</feature>
<feature type="compositionally biased region" description="Acidic residues" evidence="1">
    <location>
        <begin position="1464"/>
        <end position="1476"/>
    </location>
</feature>
<dbReference type="NCBIfam" id="NF047352">
    <property type="entry name" value="P_loop_sacsin"/>
    <property type="match status" value="1"/>
</dbReference>
<evidence type="ECO:0000259" key="2">
    <source>
        <dbReference type="Pfam" id="PF13020"/>
    </source>
</evidence>
<dbReference type="InterPro" id="IPR024975">
    <property type="entry name" value="NOV_C"/>
</dbReference>
<feature type="compositionally biased region" description="Pro residues" evidence="1">
    <location>
        <begin position="2870"/>
        <end position="2889"/>
    </location>
</feature>
<feature type="region of interest" description="Disordered" evidence="1">
    <location>
        <begin position="1402"/>
        <end position="1530"/>
    </location>
</feature>